<dbReference type="EMBL" id="LR796555">
    <property type="protein sequence ID" value="CAB4151503.1"/>
    <property type="molecule type" value="Genomic_DNA"/>
</dbReference>
<organism evidence="1">
    <name type="scientific">uncultured Caudovirales phage</name>
    <dbReference type="NCBI Taxonomy" id="2100421"/>
    <lineage>
        <taxon>Viruses</taxon>
        <taxon>Duplodnaviria</taxon>
        <taxon>Heunggongvirae</taxon>
        <taxon>Uroviricota</taxon>
        <taxon>Caudoviricetes</taxon>
        <taxon>Peduoviridae</taxon>
        <taxon>Maltschvirus</taxon>
        <taxon>Maltschvirus maltsch</taxon>
    </lineage>
</organism>
<gene>
    <name evidence="1" type="ORF">UFOVP591_21</name>
</gene>
<sequence>MFIVSPIQKYMINGEVCELTPVVVAGGVGVWTSIVAANTTKKHLVMGWDIAGQGGVTNFYVAGGAGITNIFGATPVPAQAGGTSAVKLIIDSGYGSTLVNQSLQVFSTAFLAVGTLWYISYTPN</sequence>
<proteinExistence type="predicted"/>
<evidence type="ECO:0000313" key="1">
    <source>
        <dbReference type="EMBL" id="CAB4151503.1"/>
    </source>
</evidence>
<protein>
    <submittedName>
        <fullName evidence="1">Uncharacterized protein</fullName>
    </submittedName>
</protein>
<reference evidence="1" key="1">
    <citation type="submission" date="2020-04" db="EMBL/GenBank/DDBJ databases">
        <authorList>
            <person name="Chiriac C."/>
            <person name="Salcher M."/>
            <person name="Ghai R."/>
            <person name="Kavagutti S V."/>
        </authorList>
    </citation>
    <scope>NUCLEOTIDE SEQUENCE</scope>
</reference>
<accession>A0A6J5N2I5</accession>
<name>A0A6J5N2I5_9CAUD</name>